<evidence type="ECO:0000313" key="2">
    <source>
        <dbReference type="Proteomes" id="UP001050241"/>
    </source>
</evidence>
<comment type="caution">
    <text evidence="1">The sequence shown here is derived from an EMBL/GenBank/DDBJ whole genome shotgun (WGS) entry which is preliminary data.</text>
</comment>
<organism evidence="1 2">
    <name type="scientific">Enterobacter cloacae</name>
    <dbReference type="NCBI Taxonomy" id="550"/>
    <lineage>
        <taxon>Bacteria</taxon>
        <taxon>Pseudomonadati</taxon>
        <taxon>Pseudomonadota</taxon>
        <taxon>Gammaproteobacteria</taxon>
        <taxon>Enterobacterales</taxon>
        <taxon>Enterobacteriaceae</taxon>
        <taxon>Enterobacter</taxon>
        <taxon>Enterobacter cloacae complex</taxon>
    </lineage>
</organism>
<evidence type="ECO:0000313" key="1">
    <source>
        <dbReference type="EMBL" id="GJJ85987.1"/>
    </source>
</evidence>
<dbReference type="EMBL" id="BQFY01000066">
    <property type="protein sequence ID" value="GJJ85987.1"/>
    <property type="molecule type" value="Genomic_DNA"/>
</dbReference>
<reference evidence="1" key="1">
    <citation type="submission" date="2021-11" db="EMBL/GenBank/DDBJ databases">
        <title>WGS analysis for carbapenemase-producing Enterobacterales outbreak in a University Hospital, Japan.</title>
        <authorList>
            <person name="Tukada M."/>
            <person name="Miyazaki T."/>
            <person name="Aoki K."/>
            <person name="Yoshizawa S."/>
            <person name="Ishii Y."/>
            <person name="Tateda K."/>
        </authorList>
    </citation>
    <scope>NUCLEOTIDE SEQUENCE</scope>
    <source>
        <strain evidence="1">TUM16652</strain>
    </source>
</reference>
<protein>
    <submittedName>
        <fullName evidence="1">Uncharacterized protein</fullName>
    </submittedName>
</protein>
<proteinExistence type="predicted"/>
<sequence>MAYRYASGRTYSSMMIEMEHRKKISKKEIIPNFKNKDFATEYKTHHLGNLSFTVNPP</sequence>
<gene>
    <name evidence="1" type="ORF">TUM16652_46870</name>
</gene>
<name>A0ABD0BX77_ENTCL</name>
<accession>A0ABD0BX77</accession>
<dbReference type="AlphaFoldDB" id="A0ABD0BX77"/>
<dbReference type="Proteomes" id="UP001050241">
    <property type="component" value="Unassembled WGS sequence"/>
</dbReference>